<keyword evidence="2" id="KW-0238">DNA-binding</keyword>
<dbReference type="Gene3D" id="4.10.240.10">
    <property type="entry name" value="Zn(2)-C6 fungal-type DNA-binding domain"/>
    <property type="match status" value="1"/>
</dbReference>
<dbReference type="InterPro" id="IPR001138">
    <property type="entry name" value="Zn2Cys6_DnaBD"/>
</dbReference>
<dbReference type="CDD" id="cd12148">
    <property type="entry name" value="fungal_TF_MHR"/>
    <property type="match status" value="1"/>
</dbReference>
<dbReference type="PROSITE" id="PS00463">
    <property type="entry name" value="ZN2_CY6_FUNGAL_1"/>
    <property type="match status" value="1"/>
</dbReference>
<feature type="compositionally biased region" description="Pro residues" evidence="5">
    <location>
        <begin position="31"/>
        <end position="46"/>
    </location>
</feature>
<keyword evidence="1" id="KW-0805">Transcription regulation</keyword>
<proteinExistence type="predicted"/>
<feature type="compositionally biased region" description="Basic and acidic residues" evidence="5">
    <location>
        <begin position="687"/>
        <end position="697"/>
    </location>
</feature>
<dbReference type="SUPFAM" id="SSF57701">
    <property type="entry name" value="Zn2/Cys6 DNA-binding domain"/>
    <property type="match status" value="1"/>
</dbReference>
<dbReference type="PANTHER" id="PTHR47785">
    <property type="entry name" value="ZN(II)2CYS6 TRANSCRIPTION FACTOR (EUROFUNG)-RELATED-RELATED"/>
    <property type="match status" value="1"/>
</dbReference>
<feature type="region of interest" description="Disordered" evidence="5">
    <location>
        <begin position="1"/>
        <end position="225"/>
    </location>
</feature>
<accession>A0AAD4PV07</accession>
<evidence type="ECO:0000256" key="2">
    <source>
        <dbReference type="ARBA" id="ARBA00023125"/>
    </source>
</evidence>
<feature type="compositionally biased region" description="Low complexity" evidence="5">
    <location>
        <begin position="698"/>
        <end position="709"/>
    </location>
</feature>
<organism evidence="7 8">
    <name type="scientific">Talaromyces proteolyticus</name>
    <dbReference type="NCBI Taxonomy" id="1131652"/>
    <lineage>
        <taxon>Eukaryota</taxon>
        <taxon>Fungi</taxon>
        <taxon>Dikarya</taxon>
        <taxon>Ascomycota</taxon>
        <taxon>Pezizomycotina</taxon>
        <taxon>Eurotiomycetes</taxon>
        <taxon>Eurotiomycetidae</taxon>
        <taxon>Eurotiales</taxon>
        <taxon>Trichocomaceae</taxon>
        <taxon>Talaromyces</taxon>
        <taxon>Talaromyces sect. Bacilispori</taxon>
    </lineage>
</organism>
<feature type="region of interest" description="Disordered" evidence="5">
    <location>
        <begin position="332"/>
        <end position="384"/>
    </location>
</feature>
<evidence type="ECO:0000313" key="7">
    <source>
        <dbReference type="EMBL" id="KAH8695960.1"/>
    </source>
</evidence>
<name>A0AAD4PV07_9EURO</name>
<feature type="region of interest" description="Disordered" evidence="5">
    <location>
        <begin position="1063"/>
        <end position="1114"/>
    </location>
</feature>
<dbReference type="EMBL" id="JAJTJA010000007">
    <property type="protein sequence ID" value="KAH8695960.1"/>
    <property type="molecule type" value="Genomic_DNA"/>
</dbReference>
<evidence type="ECO:0000259" key="6">
    <source>
        <dbReference type="PROSITE" id="PS50048"/>
    </source>
</evidence>
<protein>
    <recommendedName>
        <fullName evidence="6">Zn(2)-C6 fungal-type domain-containing protein</fullName>
    </recommendedName>
</protein>
<feature type="domain" description="Zn(2)-C6 fungal-type" evidence="6">
    <location>
        <begin position="231"/>
        <end position="261"/>
    </location>
</feature>
<dbReference type="InterPro" id="IPR053181">
    <property type="entry name" value="EcdB-like_regulator"/>
</dbReference>
<feature type="compositionally biased region" description="Polar residues" evidence="5">
    <location>
        <begin position="1065"/>
        <end position="1075"/>
    </location>
</feature>
<dbReference type="InterPro" id="IPR036864">
    <property type="entry name" value="Zn2-C6_fun-type_DNA-bd_sf"/>
</dbReference>
<evidence type="ECO:0000256" key="1">
    <source>
        <dbReference type="ARBA" id="ARBA00023015"/>
    </source>
</evidence>
<evidence type="ECO:0000256" key="4">
    <source>
        <dbReference type="ARBA" id="ARBA00023242"/>
    </source>
</evidence>
<feature type="compositionally biased region" description="Pro residues" evidence="5">
    <location>
        <begin position="150"/>
        <end position="160"/>
    </location>
</feature>
<dbReference type="AlphaFoldDB" id="A0AAD4PV07"/>
<dbReference type="SMART" id="SM00066">
    <property type="entry name" value="GAL4"/>
    <property type="match status" value="1"/>
</dbReference>
<dbReference type="RefSeq" id="XP_046070898.1">
    <property type="nucleotide sequence ID" value="XM_046220484.1"/>
</dbReference>
<evidence type="ECO:0000256" key="5">
    <source>
        <dbReference type="SAM" id="MobiDB-lite"/>
    </source>
</evidence>
<dbReference type="GeneID" id="70250771"/>
<sequence length="1233" mass="136998">MEASVAIDNKSKTLPPYGAAHPPPHHHHHPPPPSHPLHHPPPPPGPQRMLPPSEGPHHGLPVPHGLYDQQWRQPYPPPHFDNAEQRRHSTTGQPHNPLPHQSYPLAQPSRELPQLPPGDPYPRPNSLPAPPTTHSPSDALQSHPFRPMNGTPPEPAPPHSAPSDYRQRMQYPPPPPHDTPAPNNVEPQGPPSGQYIPPMPPPQVPATPGASYDSNYPPFSRQRKTARATQACEQCRQRKAKCDEGRPACGHCTENSIPCVYKDIPPHKQDKATQQVLDRFGDFEKKMESQLQVLGRFEDLERKMDTQFRKVFSILEKVEKALPIIARAPSPTKDILEPTKTTPITQELDPVAPSDNAPGQNDEDSFRHKEPKETKVDDDTNDVQMSGLSADIVSTSSESTTNSTTNSLPLNNIALNGLPTGSMAKANIPLGGLPAKSLPHSNLPPSNPPPGNLPRNNFPKSNHLMNSIARNSYILSEKFDQIVNPIIDEPLVKEERDGELSIPLEHTTAAHKLLSWPSIKRLLDDNIDPDYVMKGEENRGLIRLYGCGEGRDDYAEYYDLDQRKQTSIGSPSTTSSSPSFSEDVCQPPFPSWGVGLPAPPARIPERSMENIGGLDASGYLNTQSETVKNLHHSFIHNIHLLHPFLDEEALRSKIDQFIQRYGNPKRSFVGQSSTNSIEARGAKRKRSLEGVHVRSMDMSRSPSSSSSVDRWQPQRIERSVENAIILLVLALGAICNWREKLPPLATDPNQKPNENGSLVSSPAFRSSLSHVISPNSEPGSNSVSFQSPKLSFEDGPNWRNAAGRQSSIVGQDSFELWTQKNIDVVPGLAYYAYATDILGNLQGGSGLLHVQAALLAGLYAGQLAHPFQSHGWIYQASRACLVLIRTKKYLAMQEGRMKDLHDFAYWTCLQLESDILAELDLPASGISRSENRIDLPKGFFTLQLNINPRNATVMFFYSAQIHLRKVLNRVHTDLYEAKGTDKVNPNQSKEDKALGFSSSVLAVLGMNLDFWRKSLPEHMKWDDEDDPSPDINIARLRAKYYGARYIIYRPLLHYALHQSGETEDISAQTNHQSPDQPEAKIESQSSFTSHTPQSSSMTRWHSDVGASGPHDDSIHRTVEWDELPQPIQQACIICVNAAMKSTTAFDGVKGRPIVTNIFGTAHAQFGNMLVLSATYMSNLRHLVDRDMLGRLLQRTIKFLLQSENISPTLRKDASILEGIYRKIFPTPNTSFTE</sequence>
<feature type="region of interest" description="Disordered" evidence="5">
    <location>
        <begin position="665"/>
        <end position="710"/>
    </location>
</feature>
<feature type="region of interest" description="Disordered" evidence="5">
    <location>
        <begin position="432"/>
        <end position="456"/>
    </location>
</feature>
<comment type="caution">
    <text evidence="7">The sequence shown here is derived from an EMBL/GenBank/DDBJ whole genome shotgun (WGS) entry which is preliminary data.</text>
</comment>
<feature type="compositionally biased region" description="Basic and acidic residues" evidence="5">
    <location>
        <begin position="364"/>
        <end position="378"/>
    </location>
</feature>
<dbReference type="PROSITE" id="PS50048">
    <property type="entry name" value="ZN2_CY6_FUNGAL_2"/>
    <property type="match status" value="1"/>
</dbReference>
<dbReference type="Proteomes" id="UP001201262">
    <property type="component" value="Unassembled WGS sequence"/>
</dbReference>
<keyword evidence="3" id="KW-0804">Transcription</keyword>
<dbReference type="GO" id="GO:0008270">
    <property type="term" value="F:zinc ion binding"/>
    <property type="evidence" value="ECO:0007669"/>
    <property type="project" value="InterPro"/>
</dbReference>
<keyword evidence="4" id="KW-0539">Nucleus</keyword>
<gene>
    <name evidence="7" type="ORF">BGW36DRAFT_427991</name>
</gene>
<dbReference type="GO" id="GO:0003677">
    <property type="term" value="F:DNA binding"/>
    <property type="evidence" value="ECO:0007669"/>
    <property type="project" value="UniProtKB-KW"/>
</dbReference>
<evidence type="ECO:0000256" key="3">
    <source>
        <dbReference type="ARBA" id="ARBA00023163"/>
    </source>
</evidence>
<feature type="compositionally biased region" description="Low complexity" evidence="5">
    <location>
        <begin position="1083"/>
        <end position="1096"/>
    </location>
</feature>
<keyword evidence="8" id="KW-1185">Reference proteome</keyword>
<dbReference type="Pfam" id="PF00172">
    <property type="entry name" value="Zn_clus"/>
    <property type="match status" value="1"/>
</dbReference>
<evidence type="ECO:0000313" key="8">
    <source>
        <dbReference type="Proteomes" id="UP001201262"/>
    </source>
</evidence>
<feature type="compositionally biased region" description="Pro residues" evidence="5">
    <location>
        <begin position="114"/>
        <end position="133"/>
    </location>
</feature>
<reference evidence="7" key="1">
    <citation type="submission" date="2021-12" db="EMBL/GenBank/DDBJ databases">
        <title>Convergent genome expansion in fungi linked to evolution of root-endophyte symbiosis.</title>
        <authorList>
            <consortium name="DOE Joint Genome Institute"/>
            <person name="Ke Y.-H."/>
            <person name="Bonito G."/>
            <person name="Liao H.-L."/>
            <person name="Looney B."/>
            <person name="Rojas-Flechas A."/>
            <person name="Nash J."/>
            <person name="Hameed K."/>
            <person name="Schadt C."/>
            <person name="Martin F."/>
            <person name="Crous P.W."/>
            <person name="Miettinen O."/>
            <person name="Magnuson J.K."/>
            <person name="Labbe J."/>
            <person name="Jacobson D."/>
            <person name="Doktycz M.J."/>
            <person name="Veneault-Fourrey C."/>
            <person name="Kuo A."/>
            <person name="Mondo S."/>
            <person name="Calhoun S."/>
            <person name="Riley R."/>
            <person name="Ohm R."/>
            <person name="LaButti K."/>
            <person name="Andreopoulos B."/>
            <person name="Pangilinan J."/>
            <person name="Nolan M."/>
            <person name="Tritt A."/>
            <person name="Clum A."/>
            <person name="Lipzen A."/>
            <person name="Daum C."/>
            <person name="Barry K."/>
            <person name="Grigoriev I.V."/>
            <person name="Vilgalys R."/>
        </authorList>
    </citation>
    <scope>NUCLEOTIDE SEQUENCE</scope>
    <source>
        <strain evidence="7">PMI_201</strain>
    </source>
</reference>
<dbReference type="PANTHER" id="PTHR47785:SF4">
    <property type="entry name" value="ZN(II)2CYS6 TRANSCRIPTION FACTOR (EUROFUNG)"/>
    <property type="match status" value="1"/>
</dbReference>
<dbReference type="CDD" id="cd00067">
    <property type="entry name" value="GAL4"/>
    <property type="match status" value="1"/>
</dbReference>
<dbReference type="GO" id="GO:0000981">
    <property type="term" value="F:DNA-binding transcription factor activity, RNA polymerase II-specific"/>
    <property type="evidence" value="ECO:0007669"/>
    <property type="project" value="InterPro"/>
</dbReference>